<dbReference type="Proteomes" id="UP001156882">
    <property type="component" value="Unassembled WGS sequence"/>
</dbReference>
<accession>A0ABQ6CH13</accession>
<proteinExistence type="predicted"/>
<evidence type="ECO:0000313" key="2">
    <source>
        <dbReference type="Proteomes" id="UP001156882"/>
    </source>
</evidence>
<organism evidence="1 2">
    <name type="scientific">Labrys miyagiensis</name>
    <dbReference type="NCBI Taxonomy" id="346912"/>
    <lineage>
        <taxon>Bacteria</taxon>
        <taxon>Pseudomonadati</taxon>
        <taxon>Pseudomonadota</taxon>
        <taxon>Alphaproteobacteria</taxon>
        <taxon>Hyphomicrobiales</taxon>
        <taxon>Xanthobacteraceae</taxon>
        <taxon>Labrys</taxon>
    </lineage>
</organism>
<protein>
    <submittedName>
        <fullName evidence="1">Uncharacterized protein</fullName>
    </submittedName>
</protein>
<reference evidence="2" key="1">
    <citation type="journal article" date="2019" name="Int. J. Syst. Evol. Microbiol.">
        <title>The Global Catalogue of Microorganisms (GCM) 10K type strain sequencing project: providing services to taxonomists for standard genome sequencing and annotation.</title>
        <authorList>
            <consortium name="The Broad Institute Genomics Platform"/>
            <consortium name="The Broad Institute Genome Sequencing Center for Infectious Disease"/>
            <person name="Wu L."/>
            <person name="Ma J."/>
        </authorList>
    </citation>
    <scope>NUCLEOTIDE SEQUENCE [LARGE SCALE GENOMIC DNA]</scope>
    <source>
        <strain evidence="2">NBRC 101365</strain>
    </source>
</reference>
<comment type="caution">
    <text evidence="1">The sequence shown here is derived from an EMBL/GenBank/DDBJ whole genome shotgun (WGS) entry which is preliminary data.</text>
</comment>
<sequence length="58" mass="6580">MHENTLYPSGRSWADTGPATMAANAAAKIRLIPAFPFRRAMTDNRDNSMRKSRPVRFQ</sequence>
<dbReference type="EMBL" id="BSPC01000024">
    <property type="protein sequence ID" value="GLS19638.1"/>
    <property type="molecule type" value="Genomic_DNA"/>
</dbReference>
<gene>
    <name evidence="1" type="ORF">GCM10007874_26550</name>
</gene>
<evidence type="ECO:0000313" key="1">
    <source>
        <dbReference type="EMBL" id="GLS19638.1"/>
    </source>
</evidence>
<keyword evidence="2" id="KW-1185">Reference proteome</keyword>
<name>A0ABQ6CH13_9HYPH</name>